<protein>
    <submittedName>
        <fullName evidence="1">Uncharacterized protein</fullName>
    </submittedName>
</protein>
<sequence length="83" mass="9809">MRATAKEIEALAPVGFWGRVRRAFGLFTREEKSELRYLRMVHHLASRIAKGQEFLGARPGWLKMEDYKHLRALQKKVERTRAR</sequence>
<proteinExistence type="predicted"/>
<dbReference type="EMBL" id="BK014813">
    <property type="protein sequence ID" value="DAD76918.1"/>
    <property type="molecule type" value="Genomic_DNA"/>
</dbReference>
<reference evidence="1" key="1">
    <citation type="journal article" date="2021" name="Proc. Natl. Acad. Sci. U.S.A.">
        <title>A Catalog of Tens of Thousands of Viruses from Human Metagenomes Reveals Hidden Associations with Chronic Diseases.</title>
        <authorList>
            <person name="Tisza M.J."/>
            <person name="Buck C.B."/>
        </authorList>
    </citation>
    <scope>NUCLEOTIDE SEQUENCE</scope>
    <source>
        <strain evidence="1">Ct3b712</strain>
    </source>
</reference>
<name>A0A8S5M3Z3_9CAUD</name>
<evidence type="ECO:0000313" key="1">
    <source>
        <dbReference type="EMBL" id="DAD76918.1"/>
    </source>
</evidence>
<accession>A0A8S5M3Z3</accession>
<organism evidence="1">
    <name type="scientific">Siphoviridae sp. ct3b712</name>
    <dbReference type="NCBI Taxonomy" id="2826283"/>
    <lineage>
        <taxon>Viruses</taxon>
        <taxon>Duplodnaviria</taxon>
        <taxon>Heunggongvirae</taxon>
        <taxon>Uroviricota</taxon>
        <taxon>Caudoviricetes</taxon>
    </lineage>
</organism>